<evidence type="ECO:0000313" key="3">
    <source>
        <dbReference type="Proteomes" id="UP000053060"/>
    </source>
</evidence>
<name>A0A0V9UK80_9NOCA</name>
<dbReference type="SUPFAM" id="SSF56752">
    <property type="entry name" value="D-aminoacid aminotransferase-like PLP-dependent enzymes"/>
    <property type="match status" value="1"/>
</dbReference>
<organism evidence="2 3">
    <name type="scientific">Rhodococcus pyridinivorans KG-16</name>
    <dbReference type="NCBI Taxonomy" id="1441730"/>
    <lineage>
        <taxon>Bacteria</taxon>
        <taxon>Bacillati</taxon>
        <taxon>Actinomycetota</taxon>
        <taxon>Actinomycetes</taxon>
        <taxon>Mycobacteriales</taxon>
        <taxon>Nocardiaceae</taxon>
        <taxon>Rhodococcus</taxon>
    </lineage>
</organism>
<evidence type="ECO:0000256" key="1">
    <source>
        <dbReference type="ARBA" id="ARBA00009320"/>
    </source>
</evidence>
<dbReference type="InterPro" id="IPR050571">
    <property type="entry name" value="Class-IV_PLP-Dep_Aminotrnsfr"/>
</dbReference>
<comment type="caution">
    <text evidence="2">The sequence shown here is derived from an EMBL/GenBank/DDBJ whole genome shotgun (WGS) entry which is preliminary data.</text>
</comment>
<proteinExistence type="inferred from homology"/>
<sequence>MAERVLVTLDGEVRDADAPLLHADDFGVLRGDGVFETLLVRGGRARALELHLARLAASAAAAQLPEPDRDDWRLAVDVALEQWGAEQEGVLRLVYTRGREGADTPTAFLLVTPVAERVGIARRDGVSVVTLERGYSTDLAQKAPWQLLGAKTLSYATNMAALRHAESVGADDVIFVSAEGYVLEGPRSTVLVARGRTLLTPPPEQGILPGTTQQALFDLAGERDFTVRYEPLRPADLVVADGVWLISSVALAVRVHTLNGHALVSRVQEGEIEGLVDEAVDAAG</sequence>
<dbReference type="PATRIC" id="fig|1441730.3.peg.2276"/>
<dbReference type="InterPro" id="IPR043132">
    <property type="entry name" value="BCAT-like_C"/>
</dbReference>
<dbReference type="EC" id="4.1.3.38" evidence="2"/>
<dbReference type="PANTHER" id="PTHR42743">
    <property type="entry name" value="AMINO-ACID AMINOTRANSFERASE"/>
    <property type="match status" value="1"/>
</dbReference>
<dbReference type="InterPro" id="IPR043131">
    <property type="entry name" value="BCAT-like_N"/>
</dbReference>
<dbReference type="NCBIfam" id="NF005886">
    <property type="entry name" value="PRK07849.1-1"/>
    <property type="match status" value="1"/>
</dbReference>
<protein>
    <submittedName>
        <fullName evidence="2">4-amino-4-deoxychorismate lyase</fullName>
        <ecNumber evidence="2">4.1.3.38</ecNumber>
    </submittedName>
</protein>
<dbReference type="Proteomes" id="UP000053060">
    <property type="component" value="Unassembled WGS sequence"/>
</dbReference>
<dbReference type="AlphaFoldDB" id="A0A0V9UK80"/>
<dbReference type="GO" id="GO:0046394">
    <property type="term" value="P:carboxylic acid biosynthetic process"/>
    <property type="evidence" value="ECO:0007669"/>
    <property type="project" value="UniProtKB-ARBA"/>
</dbReference>
<evidence type="ECO:0000313" key="2">
    <source>
        <dbReference type="EMBL" id="KSZ58411.1"/>
    </source>
</evidence>
<dbReference type="GO" id="GO:0008696">
    <property type="term" value="F:4-amino-4-deoxychorismate lyase activity"/>
    <property type="evidence" value="ECO:0007669"/>
    <property type="project" value="UniProtKB-EC"/>
</dbReference>
<gene>
    <name evidence="2" type="ORF">Z045_10915</name>
</gene>
<dbReference type="InterPro" id="IPR001544">
    <property type="entry name" value="Aminotrans_IV"/>
</dbReference>
<comment type="similarity">
    <text evidence="1">Belongs to the class-IV pyridoxal-phosphate-dependent aminotransferase family.</text>
</comment>
<dbReference type="PANTHER" id="PTHR42743:SF11">
    <property type="entry name" value="AMINODEOXYCHORISMATE LYASE"/>
    <property type="match status" value="1"/>
</dbReference>
<dbReference type="Pfam" id="PF01063">
    <property type="entry name" value="Aminotran_4"/>
    <property type="match status" value="1"/>
</dbReference>
<dbReference type="Gene3D" id="3.30.470.10">
    <property type="match status" value="1"/>
</dbReference>
<keyword evidence="2" id="KW-0456">Lyase</keyword>
<dbReference type="Gene3D" id="3.20.10.10">
    <property type="entry name" value="D-amino Acid Aminotransferase, subunit A, domain 2"/>
    <property type="match status" value="1"/>
</dbReference>
<dbReference type="EMBL" id="AZXY01000005">
    <property type="protein sequence ID" value="KSZ58411.1"/>
    <property type="molecule type" value="Genomic_DNA"/>
</dbReference>
<reference evidence="3" key="1">
    <citation type="submission" date="2015-01" db="EMBL/GenBank/DDBJ databases">
        <title>Draft genome sequence of Rhodococcus pyridinivorans strain KG-16, a hydrocarbon-degrading bacterium.</title>
        <authorList>
            <person name="Aggarwal R.K."/>
            <person name="Dawar C."/>
        </authorList>
    </citation>
    <scope>NUCLEOTIDE SEQUENCE [LARGE SCALE GENOMIC DNA]</scope>
    <source>
        <strain evidence="3">KG-16</strain>
    </source>
</reference>
<dbReference type="RefSeq" id="WP_016695611.1">
    <property type="nucleotide sequence ID" value="NZ_AZXY01000005.1"/>
</dbReference>
<accession>A0A0V9UK80</accession>
<reference evidence="2 3" key="2">
    <citation type="journal article" date="2016" name="Genome Announc.">
        <title>Draft Genome Sequence of a Versatile Hydrocarbon-Degrading Bacterium, Rhodococcus pyridinivorans Strain KG-16, Collected from Oil Fields in India.</title>
        <authorList>
            <person name="Aggarwal R.K."/>
            <person name="Dawar C."/>
            <person name="Phanindranath R."/>
            <person name="Mutnuri L."/>
            <person name="Dayal A.M."/>
        </authorList>
    </citation>
    <scope>NUCLEOTIDE SEQUENCE [LARGE SCALE GENOMIC DNA]</scope>
    <source>
        <strain evidence="2 3">KG-16</strain>
    </source>
</reference>
<dbReference type="NCBIfam" id="NF005887">
    <property type="entry name" value="PRK07849.1-2"/>
    <property type="match status" value="1"/>
</dbReference>
<dbReference type="InterPro" id="IPR036038">
    <property type="entry name" value="Aminotransferase-like"/>
</dbReference>
<dbReference type="GO" id="GO:0005829">
    <property type="term" value="C:cytosol"/>
    <property type="evidence" value="ECO:0007669"/>
    <property type="project" value="TreeGrafter"/>
</dbReference>